<sequence>FIIKEISWGRINPHQFPDWENFRDERLNLTVEGIKFTPASGSGLSEKLNLNNLEFTITNKTPYNYWEVPFNILLYRGSSIAGINRYTALELMSREKRKVEISWLGGLSASDDIKIVPEINIFEDDIYIKYEGGIGEEK</sequence>
<reference evidence="2" key="1">
    <citation type="submission" date="2017-09" db="EMBL/GenBank/DDBJ databases">
        <title>Depth-based differentiation of microbial function through sediment-hosted aquifers and enrichment of novel symbionts in the deep terrestrial subsurface.</title>
        <authorList>
            <person name="Probst A.J."/>
            <person name="Ladd B."/>
            <person name="Jarett J.K."/>
            <person name="Geller-Mcgrath D.E."/>
            <person name="Sieber C.M.K."/>
            <person name="Emerson J.B."/>
            <person name="Anantharaman K."/>
            <person name="Thomas B.C."/>
            <person name="Malmstrom R."/>
            <person name="Stieglmeier M."/>
            <person name="Klingl A."/>
            <person name="Woyke T."/>
            <person name="Ryan C.M."/>
            <person name="Banfield J.F."/>
        </authorList>
    </citation>
    <scope>NUCLEOTIDE SEQUENCE [LARGE SCALE GENOMIC DNA]</scope>
</reference>
<organism evidence="1 2">
    <name type="scientific">bacterium (Candidatus Gribaldobacteria) CG02_land_8_20_14_3_00_41_15</name>
    <dbReference type="NCBI Taxonomy" id="2014270"/>
    <lineage>
        <taxon>Bacteria</taxon>
        <taxon>Candidatus Gribaldobacteria</taxon>
    </lineage>
</organism>
<dbReference type="Proteomes" id="UP000229030">
    <property type="component" value="Unassembled WGS sequence"/>
</dbReference>
<feature type="non-terminal residue" evidence="1">
    <location>
        <position position="1"/>
    </location>
</feature>
<evidence type="ECO:0000313" key="1">
    <source>
        <dbReference type="EMBL" id="PIV47148.1"/>
    </source>
</evidence>
<protein>
    <submittedName>
        <fullName evidence="1">Uncharacterized protein</fullName>
    </submittedName>
</protein>
<dbReference type="EMBL" id="PETV01000045">
    <property type="protein sequence ID" value="PIV47148.1"/>
    <property type="molecule type" value="Genomic_DNA"/>
</dbReference>
<gene>
    <name evidence="1" type="ORF">COS21_01490</name>
</gene>
<proteinExistence type="predicted"/>
<accession>A0A2M7DE70</accession>
<comment type="caution">
    <text evidence="1">The sequence shown here is derived from an EMBL/GenBank/DDBJ whole genome shotgun (WGS) entry which is preliminary data.</text>
</comment>
<name>A0A2M7DE70_9BACT</name>
<dbReference type="AlphaFoldDB" id="A0A2M7DE70"/>
<evidence type="ECO:0000313" key="2">
    <source>
        <dbReference type="Proteomes" id="UP000229030"/>
    </source>
</evidence>